<dbReference type="SUPFAM" id="SSF52172">
    <property type="entry name" value="CheY-like"/>
    <property type="match status" value="1"/>
</dbReference>
<dbReference type="Gene3D" id="3.40.50.2300">
    <property type="match status" value="1"/>
</dbReference>
<evidence type="ECO:0000256" key="4">
    <source>
        <dbReference type="ARBA" id="ARBA00023015"/>
    </source>
</evidence>
<organism evidence="8">
    <name type="scientific">hydrothermal vent metagenome</name>
    <dbReference type="NCBI Taxonomy" id="652676"/>
    <lineage>
        <taxon>unclassified sequences</taxon>
        <taxon>metagenomes</taxon>
        <taxon>ecological metagenomes</taxon>
    </lineage>
</organism>
<dbReference type="PROSITE" id="PS50110">
    <property type="entry name" value="RESPONSE_REGULATORY"/>
    <property type="match status" value="1"/>
</dbReference>
<dbReference type="FunFam" id="3.40.50.2300:FF:000018">
    <property type="entry name" value="DNA-binding transcriptional regulator NtrC"/>
    <property type="match status" value="1"/>
</dbReference>
<feature type="domain" description="Response regulatory" evidence="7">
    <location>
        <begin position="4"/>
        <end position="120"/>
    </location>
</feature>
<dbReference type="GO" id="GO:0043565">
    <property type="term" value="F:sequence-specific DNA binding"/>
    <property type="evidence" value="ECO:0007669"/>
    <property type="project" value="InterPro"/>
</dbReference>
<dbReference type="InterPro" id="IPR002197">
    <property type="entry name" value="HTH_Fis"/>
</dbReference>
<dbReference type="GO" id="GO:0000160">
    <property type="term" value="P:phosphorelay signal transduction system"/>
    <property type="evidence" value="ECO:0007669"/>
    <property type="project" value="InterPro"/>
</dbReference>
<dbReference type="AlphaFoldDB" id="A0A3B0U496"/>
<evidence type="ECO:0000256" key="3">
    <source>
        <dbReference type="ARBA" id="ARBA00022840"/>
    </source>
</evidence>
<dbReference type="PANTHER" id="PTHR32071:SF17">
    <property type="entry name" value="TRANSCRIPTIONAL REGULATOR (NTRC FAMILY)"/>
    <property type="match status" value="1"/>
</dbReference>
<keyword evidence="2" id="KW-0547">Nucleotide-binding</keyword>
<evidence type="ECO:0000313" key="8">
    <source>
        <dbReference type="EMBL" id="VAW15614.1"/>
    </source>
</evidence>
<keyword evidence="4" id="KW-0805">Transcription regulation</keyword>
<protein>
    <submittedName>
        <fullName evidence="8">Nitrogen regulation protein NtrX</fullName>
    </submittedName>
</protein>
<dbReference type="PROSITE" id="PS50045">
    <property type="entry name" value="SIGMA54_INTERACT_4"/>
    <property type="match status" value="1"/>
</dbReference>
<keyword evidence="5" id="KW-0804">Transcription</keyword>
<evidence type="ECO:0000256" key="5">
    <source>
        <dbReference type="ARBA" id="ARBA00023163"/>
    </source>
</evidence>
<dbReference type="SUPFAM" id="SSF46689">
    <property type="entry name" value="Homeodomain-like"/>
    <property type="match status" value="1"/>
</dbReference>
<dbReference type="Gene3D" id="1.10.8.60">
    <property type="match status" value="1"/>
</dbReference>
<dbReference type="SMART" id="SM00448">
    <property type="entry name" value="REC"/>
    <property type="match status" value="1"/>
</dbReference>
<evidence type="ECO:0000259" key="7">
    <source>
        <dbReference type="PROSITE" id="PS50110"/>
    </source>
</evidence>
<dbReference type="FunFam" id="1.10.10.60:FF:000165">
    <property type="entry name" value="Two-component system nitrogen regulation response regulator NtrX"/>
    <property type="match status" value="1"/>
</dbReference>
<dbReference type="Pfam" id="PF02954">
    <property type="entry name" value="HTH_8"/>
    <property type="match status" value="1"/>
</dbReference>
<dbReference type="InterPro" id="IPR058031">
    <property type="entry name" value="AAA_lid_NorR"/>
</dbReference>
<feature type="domain" description="Sigma-54 factor interaction" evidence="6">
    <location>
        <begin position="143"/>
        <end position="372"/>
    </location>
</feature>
<dbReference type="InterPro" id="IPR009057">
    <property type="entry name" value="Homeodomain-like_sf"/>
</dbReference>
<dbReference type="InterPro" id="IPR011006">
    <property type="entry name" value="CheY-like_superfamily"/>
</dbReference>
<dbReference type="Pfam" id="PF00072">
    <property type="entry name" value="Response_reg"/>
    <property type="match status" value="1"/>
</dbReference>
<dbReference type="CDD" id="cd00009">
    <property type="entry name" value="AAA"/>
    <property type="match status" value="1"/>
</dbReference>
<keyword evidence="3" id="KW-0067">ATP-binding</keyword>
<keyword evidence="1" id="KW-0597">Phosphoprotein</keyword>
<dbReference type="PANTHER" id="PTHR32071">
    <property type="entry name" value="TRANSCRIPTIONAL REGULATORY PROTEIN"/>
    <property type="match status" value="1"/>
</dbReference>
<evidence type="ECO:0000256" key="2">
    <source>
        <dbReference type="ARBA" id="ARBA00022741"/>
    </source>
</evidence>
<dbReference type="Pfam" id="PF00158">
    <property type="entry name" value="Sigma54_activat"/>
    <property type="match status" value="1"/>
</dbReference>
<dbReference type="InterPro" id="IPR027417">
    <property type="entry name" value="P-loop_NTPase"/>
</dbReference>
<accession>A0A3B0U496</accession>
<dbReference type="PRINTS" id="PR01590">
    <property type="entry name" value="HTHFIS"/>
</dbReference>
<dbReference type="GO" id="GO:0006355">
    <property type="term" value="P:regulation of DNA-templated transcription"/>
    <property type="evidence" value="ECO:0007669"/>
    <property type="project" value="InterPro"/>
</dbReference>
<dbReference type="InterPro" id="IPR001789">
    <property type="entry name" value="Sig_transdc_resp-reg_receiver"/>
</dbReference>
<evidence type="ECO:0000259" key="6">
    <source>
        <dbReference type="PROSITE" id="PS50045"/>
    </source>
</evidence>
<proteinExistence type="predicted"/>
<dbReference type="SUPFAM" id="SSF52540">
    <property type="entry name" value="P-loop containing nucleoside triphosphate hydrolases"/>
    <property type="match status" value="1"/>
</dbReference>
<name>A0A3B0U496_9ZZZZ</name>
<sequence>MARDILIIDDEIDIRELIAGILEDEGFEARTAFDADSALAEIALRRPSLVFLDIWMQGSRLDGLQLLDEFHEQHPEMPVVMISGHGNVETAVSAIRRGAYDYIEKPFKIDRLLLITQRAMERSQLESQVAELEIKSSINSSELVGPSSCMQAARNLIEKSAPTNSRVFISGASGTGKGVCARLIHKNSLRAKFPFVEFNALFYPPNMVQEALFGSETRDRNDMVRTEVGALEKAHGGTLYLAEIDILPQNVQSALLRTLVENKFFRINGQRAVPVDVRFISSSSMNIPHQIEKGAFRSDLYHRLAVVPLNLAPLKERREDVPALIEIFLNQLCRMYSLPPIAIGDDAIAVLQTQDWPGNARQLRNAIERLLILTKDTPPADGVINAAMLPADIGEVLPTVSGEDNSAHLMSLPLREAREVFERQYLLAQIERFGGNISKTAQFVGMERSALHRKIKSLGIHERDSENTPLRTQ</sequence>
<dbReference type="GO" id="GO:0005524">
    <property type="term" value="F:ATP binding"/>
    <property type="evidence" value="ECO:0007669"/>
    <property type="project" value="UniProtKB-KW"/>
</dbReference>
<dbReference type="InterPro" id="IPR002078">
    <property type="entry name" value="Sigma_54_int"/>
</dbReference>
<evidence type="ECO:0000256" key="1">
    <source>
        <dbReference type="ARBA" id="ARBA00022553"/>
    </source>
</evidence>
<dbReference type="CDD" id="cd17550">
    <property type="entry name" value="REC_NtrX-like"/>
    <property type="match status" value="1"/>
</dbReference>
<gene>
    <name evidence="8" type="ORF">MNBD_ALPHA12-507</name>
</gene>
<dbReference type="EMBL" id="UOEO01000036">
    <property type="protein sequence ID" value="VAW15614.1"/>
    <property type="molecule type" value="Genomic_DNA"/>
</dbReference>
<dbReference type="Gene3D" id="3.40.50.300">
    <property type="entry name" value="P-loop containing nucleotide triphosphate hydrolases"/>
    <property type="match status" value="1"/>
</dbReference>
<reference evidence="8" key="1">
    <citation type="submission" date="2018-06" db="EMBL/GenBank/DDBJ databases">
        <authorList>
            <person name="Zhirakovskaya E."/>
        </authorList>
    </citation>
    <scope>NUCLEOTIDE SEQUENCE</scope>
</reference>
<dbReference type="Gene3D" id="1.10.10.60">
    <property type="entry name" value="Homeodomain-like"/>
    <property type="match status" value="1"/>
</dbReference>
<dbReference type="Pfam" id="PF25601">
    <property type="entry name" value="AAA_lid_14"/>
    <property type="match status" value="1"/>
</dbReference>